<dbReference type="Proteomes" id="UP000634476">
    <property type="component" value="Unassembled WGS sequence"/>
</dbReference>
<dbReference type="EMBL" id="BOOK01000031">
    <property type="protein sequence ID" value="GII02388.1"/>
    <property type="molecule type" value="Genomic_DNA"/>
</dbReference>
<gene>
    <name evidence="1" type="ORF">Pta02_43960</name>
</gene>
<accession>A0A8J3T175</accession>
<evidence type="ECO:0000313" key="2">
    <source>
        <dbReference type="Proteomes" id="UP000634476"/>
    </source>
</evidence>
<sequence length="111" mass="11690">MGVMDERQIAILITQIRQELVQAGFVTDSAALHTEGGLQVCHDPDLGIVISRISAVRALSEELAHHSSICAAIRLALGEVLTRAGYRVACGPSHGQVVVQVPAEPPTAADD</sequence>
<comment type="caution">
    <text evidence="1">The sequence shown here is derived from an EMBL/GenBank/DDBJ whole genome shotgun (WGS) entry which is preliminary data.</text>
</comment>
<reference evidence="1" key="1">
    <citation type="submission" date="2021-01" db="EMBL/GenBank/DDBJ databases">
        <title>Whole genome shotgun sequence of Planobispora takensis NBRC 109077.</title>
        <authorList>
            <person name="Komaki H."/>
            <person name="Tamura T."/>
        </authorList>
    </citation>
    <scope>NUCLEOTIDE SEQUENCE</scope>
    <source>
        <strain evidence="1">NBRC 109077</strain>
    </source>
</reference>
<proteinExistence type="predicted"/>
<protein>
    <submittedName>
        <fullName evidence="1">Uncharacterized protein</fullName>
    </submittedName>
</protein>
<keyword evidence="2" id="KW-1185">Reference proteome</keyword>
<name>A0A8J3T175_9ACTN</name>
<evidence type="ECO:0000313" key="1">
    <source>
        <dbReference type="EMBL" id="GII02388.1"/>
    </source>
</evidence>
<dbReference type="AlphaFoldDB" id="A0A8J3T175"/>
<organism evidence="1 2">
    <name type="scientific">Planobispora takensis</name>
    <dbReference type="NCBI Taxonomy" id="1367882"/>
    <lineage>
        <taxon>Bacteria</taxon>
        <taxon>Bacillati</taxon>
        <taxon>Actinomycetota</taxon>
        <taxon>Actinomycetes</taxon>
        <taxon>Streptosporangiales</taxon>
        <taxon>Streptosporangiaceae</taxon>
        <taxon>Planobispora</taxon>
    </lineage>
</organism>